<reference evidence="1" key="1">
    <citation type="submission" date="2021-06" db="EMBL/GenBank/DDBJ databases">
        <authorList>
            <person name="Kallberg Y."/>
            <person name="Tangrot J."/>
            <person name="Rosling A."/>
        </authorList>
    </citation>
    <scope>NUCLEOTIDE SEQUENCE</scope>
    <source>
        <strain evidence="1">28 12/20/2015</strain>
    </source>
</reference>
<feature type="non-terminal residue" evidence="1">
    <location>
        <position position="1"/>
    </location>
</feature>
<sequence>EEDNLNEEEIKRQILKADKLIKKLPIIMQNHEKKQENIVYTSKLIDTRGIVSEFEKVKSDQKPSKEVRIDKIDSNLF</sequence>
<name>A0ACA9K598_9GLOM</name>
<dbReference type="EMBL" id="CAJVPW010000404">
    <property type="protein sequence ID" value="CAG8452814.1"/>
    <property type="molecule type" value="Genomic_DNA"/>
</dbReference>
<comment type="caution">
    <text evidence="1">The sequence shown here is derived from an EMBL/GenBank/DDBJ whole genome shotgun (WGS) entry which is preliminary data.</text>
</comment>
<accession>A0ACA9K598</accession>
<keyword evidence="2" id="KW-1185">Reference proteome</keyword>
<organism evidence="1 2">
    <name type="scientific">Cetraspora pellucida</name>
    <dbReference type="NCBI Taxonomy" id="1433469"/>
    <lineage>
        <taxon>Eukaryota</taxon>
        <taxon>Fungi</taxon>
        <taxon>Fungi incertae sedis</taxon>
        <taxon>Mucoromycota</taxon>
        <taxon>Glomeromycotina</taxon>
        <taxon>Glomeromycetes</taxon>
        <taxon>Diversisporales</taxon>
        <taxon>Gigasporaceae</taxon>
        <taxon>Cetraspora</taxon>
    </lineage>
</organism>
<protein>
    <submittedName>
        <fullName evidence="1">11231_t:CDS:1</fullName>
    </submittedName>
</protein>
<evidence type="ECO:0000313" key="2">
    <source>
        <dbReference type="Proteomes" id="UP000789366"/>
    </source>
</evidence>
<evidence type="ECO:0000313" key="1">
    <source>
        <dbReference type="EMBL" id="CAG8452814.1"/>
    </source>
</evidence>
<proteinExistence type="predicted"/>
<gene>
    <name evidence="1" type="ORF">SPELUC_LOCUS884</name>
</gene>
<dbReference type="Proteomes" id="UP000789366">
    <property type="component" value="Unassembled WGS sequence"/>
</dbReference>